<feature type="compositionally biased region" description="Basic residues" evidence="1">
    <location>
        <begin position="120"/>
        <end position="143"/>
    </location>
</feature>
<evidence type="ECO:0000313" key="3">
    <source>
        <dbReference type="Proteomes" id="UP000268350"/>
    </source>
</evidence>
<gene>
    <name evidence="2" type="ORF">DGUA_6G008346</name>
</gene>
<feature type="compositionally biased region" description="Basic residues" evidence="1">
    <location>
        <begin position="20"/>
        <end position="35"/>
    </location>
</feature>
<dbReference type="EMBL" id="OUUW01000011">
    <property type="protein sequence ID" value="SPP86255.1"/>
    <property type="molecule type" value="Genomic_DNA"/>
</dbReference>
<evidence type="ECO:0000313" key="2">
    <source>
        <dbReference type="EMBL" id="SPP86255.1"/>
    </source>
</evidence>
<accession>A0A3B0JVZ8</accession>
<reference evidence="3" key="1">
    <citation type="submission" date="2018-01" db="EMBL/GenBank/DDBJ databases">
        <authorList>
            <person name="Alioto T."/>
            <person name="Alioto T."/>
        </authorList>
    </citation>
    <scope>NUCLEOTIDE SEQUENCE [LARGE SCALE GENOMIC DNA]</scope>
</reference>
<proteinExistence type="predicted"/>
<name>A0A3B0JVZ8_DROGU</name>
<organism evidence="2 3">
    <name type="scientific">Drosophila guanche</name>
    <name type="common">Fruit fly</name>
    <dbReference type="NCBI Taxonomy" id="7266"/>
    <lineage>
        <taxon>Eukaryota</taxon>
        <taxon>Metazoa</taxon>
        <taxon>Ecdysozoa</taxon>
        <taxon>Arthropoda</taxon>
        <taxon>Hexapoda</taxon>
        <taxon>Insecta</taxon>
        <taxon>Pterygota</taxon>
        <taxon>Neoptera</taxon>
        <taxon>Endopterygota</taxon>
        <taxon>Diptera</taxon>
        <taxon>Brachycera</taxon>
        <taxon>Muscomorpha</taxon>
        <taxon>Ephydroidea</taxon>
        <taxon>Drosophilidae</taxon>
        <taxon>Drosophila</taxon>
        <taxon>Sophophora</taxon>
    </lineage>
</organism>
<sequence length="259" mass="30278">MPKDQLLLELHKRQIIKKYKAAAQRHLRQRQRQRHKDSSLNNVDSARVPSFGSPMWEDQSPSPSPSPSGMAAHQGQRHQSHQLHRHKDKGEDEDENSPKSFGMHKKPKIEHQSPVELHKRQQMAKKKKAGYNQQRHSHSHSHKNPTLQRKAEEQKSDEDIMKFLADPCNPFKMNDSAILEKILNSQRIKNPFELHSSRVDHPTIDPTIHDPYVTTTTPFWLNNVSHKEKKLPFELRTQESWVTPSYAEYLNDREAVMRP</sequence>
<feature type="region of interest" description="Disordered" evidence="1">
    <location>
        <begin position="20"/>
        <end position="156"/>
    </location>
</feature>
<keyword evidence="3" id="KW-1185">Reference proteome</keyword>
<protein>
    <submittedName>
        <fullName evidence="2">Uncharacterized protein</fullName>
    </submittedName>
</protein>
<feature type="compositionally biased region" description="Basic residues" evidence="1">
    <location>
        <begin position="75"/>
        <end position="87"/>
    </location>
</feature>
<feature type="compositionally biased region" description="Basic and acidic residues" evidence="1">
    <location>
        <begin position="109"/>
        <end position="119"/>
    </location>
</feature>
<dbReference type="Proteomes" id="UP000268350">
    <property type="component" value="Unassembled WGS sequence"/>
</dbReference>
<dbReference type="AlphaFoldDB" id="A0A3B0JVZ8"/>
<evidence type="ECO:0000256" key="1">
    <source>
        <dbReference type="SAM" id="MobiDB-lite"/>
    </source>
</evidence>